<gene>
    <name evidence="1" type="ORF">NDEV_1188</name>
</gene>
<dbReference type="Gene3D" id="3.40.50.10900">
    <property type="entry name" value="PAC-like subunit"/>
    <property type="match status" value="1"/>
</dbReference>
<evidence type="ECO:0000313" key="1">
    <source>
        <dbReference type="EMBL" id="CUR51953.1"/>
    </source>
</evidence>
<dbReference type="EMBL" id="LN890280">
    <property type="protein sequence ID" value="CUR51953.1"/>
    <property type="molecule type" value="Genomic_DNA"/>
</dbReference>
<proteinExistence type="predicted"/>
<sequence length="238" mass="25629">MGNEVFVREVIPIDVKDGYLIDGFPYTGLANAIATESLVNTTSQFELAGVLDSELFPPISIVRDEVPNFPARILVNKNLKVAVFSSYLTPHESIHRDVARVMLKWASDHKCSFIISSSAIKSDDEAPFVIGVGSTETAKKKLREVDIPVLKNGTIPGIPGILLNEGMISGINVIVLLCKAKESGPDFKAGADICMAMSKIVPGSSCNLNLLLDEAKGVEQSLKQTEQEAGPLRDAIYG</sequence>
<evidence type="ECO:0008006" key="3">
    <source>
        <dbReference type="Google" id="ProtNLM"/>
    </source>
</evidence>
<dbReference type="SUPFAM" id="SSF159659">
    <property type="entry name" value="Cgl1923-like"/>
    <property type="match status" value="1"/>
</dbReference>
<dbReference type="InterPro" id="IPR038389">
    <property type="entry name" value="PSMG2_sf"/>
</dbReference>
<reference evidence="2" key="1">
    <citation type="submission" date="2015-10" db="EMBL/GenBank/DDBJ databases">
        <authorList>
            <person name="Lehtovirta-Morley L.E."/>
            <person name="Vieille C."/>
        </authorList>
    </citation>
    <scope>NUCLEOTIDE SEQUENCE [LARGE SCALE GENOMIC DNA]</scope>
</reference>
<dbReference type="AlphaFoldDB" id="A0A128A3L5"/>
<dbReference type="Pfam" id="PF09754">
    <property type="entry name" value="PAC2"/>
    <property type="match status" value="1"/>
</dbReference>
<dbReference type="InterPro" id="IPR019151">
    <property type="entry name" value="Proteasome_assmbl_chaperone_2"/>
</dbReference>
<dbReference type="PANTHER" id="PTHR35610">
    <property type="entry name" value="3-ISOPROPYLMALATE DEHYDRATASE-RELATED"/>
    <property type="match status" value="1"/>
</dbReference>
<name>A0A128A3L5_9ARCH</name>
<protein>
    <recommendedName>
        <fullName evidence="3">Proteasome assembly chaperone family protein</fullName>
    </recommendedName>
</protein>
<dbReference type="PANTHER" id="PTHR35610:SF3">
    <property type="entry name" value="PROTEASOME ASSEMBLY CHAPERONE FAMILY PROTEIN"/>
    <property type="match status" value="1"/>
</dbReference>
<dbReference type="Proteomes" id="UP000196239">
    <property type="component" value="Chromosome 1"/>
</dbReference>
<dbReference type="KEGG" id="ndv:NDEV_1188"/>
<evidence type="ECO:0000313" key="2">
    <source>
        <dbReference type="Proteomes" id="UP000196239"/>
    </source>
</evidence>
<keyword evidence="2" id="KW-1185">Reference proteome</keyword>
<organism evidence="1 2">
    <name type="scientific">Nitrosotalea devaniterrae</name>
    <dbReference type="NCBI Taxonomy" id="1078905"/>
    <lineage>
        <taxon>Archaea</taxon>
        <taxon>Nitrososphaerota</taxon>
        <taxon>Nitrososphaeria</taxon>
        <taxon>Nitrosotaleales</taxon>
        <taxon>Nitrosotaleaceae</taxon>
        <taxon>Nitrosotalea</taxon>
    </lineage>
</organism>
<accession>A0A128A3L5</accession>